<dbReference type="PANTHER" id="PTHR36933:SF1">
    <property type="entry name" value="SLL0788 PROTEIN"/>
    <property type="match status" value="1"/>
</dbReference>
<proteinExistence type="predicted"/>
<dbReference type="STRING" id="211165.GCA_000317285_00233"/>
<dbReference type="EMBL" id="RSCJ01000006">
    <property type="protein sequence ID" value="RUR83708.1"/>
    <property type="molecule type" value="Genomic_DNA"/>
</dbReference>
<dbReference type="AlphaFoldDB" id="A0A3S0Y264"/>
<evidence type="ECO:0000259" key="3">
    <source>
        <dbReference type="Pfam" id="PF03713"/>
    </source>
</evidence>
<gene>
    <name evidence="4" type="ORF">PCC6912_19510</name>
</gene>
<feature type="region of interest" description="Disordered" evidence="1">
    <location>
        <begin position="29"/>
        <end position="51"/>
    </location>
</feature>
<dbReference type="InterPro" id="IPR012347">
    <property type="entry name" value="Ferritin-like"/>
</dbReference>
<organism evidence="4 5">
    <name type="scientific">Chlorogloeopsis fritschii PCC 6912</name>
    <dbReference type="NCBI Taxonomy" id="211165"/>
    <lineage>
        <taxon>Bacteria</taxon>
        <taxon>Bacillati</taxon>
        <taxon>Cyanobacteriota</taxon>
        <taxon>Cyanophyceae</taxon>
        <taxon>Nostocales</taxon>
        <taxon>Chlorogloeopsidaceae</taxon>
        <taxon>Chlorogloeopsis</taxon>
    </lineage>
</organism>
<evidence type="ECO:0000313" key="5">
    <source>
        <dbReference type="Proteomes" id="UP000268857"/>
    </source>
</evidence>
<dbReference type="RefSeq" id="WP_016877571.1">
    <property type="nucleotide sequence ID" value="NZ_AJLN01000017.1"/>
</dbReference>
<feature type="signal peptide" evidence="2">
    <location>
        <begin position="1"/>
        <end position="30"/>
    </location>
</feature>
<sequence>MKHRTLIYGLTGLLTSSVLAGLLITNNTQAQSPNSQHNTHHPSTQANPSQRGMMTQVDRHFIEMMVPHHEETVKMADLALTRTKRPEIKKLAETIKKDRSREVQRMRTWYKAWYGTEVPANAMAGMGMMRTQQGMDQGMNQGMMRMSGKHNMMGMEMHLEDLKNASDFDREFIRQMIHHNQMGMMMSQMAGNSATKPEIRNLAQSIIKTQTAEIAQMQQWYQVWYQPTPTQSQQ</sequence>
<evidence type="ECO:0000256" key="2">
    <source>
        <dbReference type="SAM" id="SignalP"/>
    </source>
</evidence>
<keyword evidence="4" id="KW-0449">Lipoprotein</keyword>
<evidence type="ECO:0000313" key="4">
    <source>
        <dbReference type="EMBL" id="RUR83708.1"/>
    </source>
</evidence>
<accession>A0A3S0Y264</accession>
<keyword evidence="2" id="KW-0732">Signal</keyword>
<dbReference type="Proteomes" id="UP000268857">
    <property type="component" value="Unassembled WGS sequence"/>
</dbReference>
<dbReference type="PANTHER" id="PTHR36933">
    <property type="entry name" value="SLL0788 PROTEIN"/>
    <property type="match status" value="1"/>
</dbReference>
<dbReference type="InterPro" id="IPR005183">
    <property type="entry name" value="DUF305_CopM-like"/>
</dbReference>
<name>A0A3S0Y264_CHLFR</name>
<keyword evidence="5" id="KW-1185">Reference proteome</keyword>
<protein>
    <submittedName>
        <fullName evidence="4">Lipoprotein</fullName>
    </submittedName>
</protein>
<dbReference type="OrthoDB" id="517560at2"/>
<reference evidence="4 5" key="1">
    <citation type="journal article" date="2019" name="Genome Biol. Evol.">
        <title>Day and night: Metabolic profiles and evolutionary relationships of six axenic non-marine cyanobacteria.</title>
        <authorList>
            <person name="Will S.E."/>
            <person name="Henke P."/>
            <person name="Boedeker C."/>
            <person name="Huang S."/>
            <person name="Brinkmann H."/>
            <person name="Rohde M."/>
            <person name="Jarek M."/>
            <person name="Friedl T."/>
            <person name="Seufert S."/>
            <person name="Schumacher M."/>
            <person name="Overmann J."/>
            <person name="Neumann-Schaal M."/>
            <person name="Petersen J."/>
        </authorList>
    </citation>
    <scope>NUCLEOTIDE SEQUENCE [LARGE SCALE GENOMIC DNA]</scope>
    <source>
        <strain evidence="4 5">PCC 6912</strain>
    </source>
</reference>
<dbReference type="Pfam" id="PF03713">
    <property type="entry name" value="DUF305"/>
    <property type="match status" value="1"/>
</dbReference>
<dbReference type="Gene3D" id="1.20.1260.10">
    <property type="match status" value="1"/>
</dbReference>
<feature type="domain" description="DUF305" evidence="3">
    <location>
        <begin position="58"/>
        <end position="221"/>
    </location>
</feature>
<feature type="chain" id="PRO_5018522971" evidence="2">
    <location>
        <begin position="31"/>
        <end position="234"/>
    </location>
</feature>
<comment type="caution">
    <text evidence="4">The sequence shown here is derived from an EMBL/GenBank/DDBJ whole genome shotgun (WGS) entry which is preliminary data.</text>
</comment>
<evidence type="ECO:0000256" key="1">
    <source>
        <dbReference type="SAM" id="MobiDB-lite"/>
    </source>
</evidence>